<evidence type="ECO:0000313" key="3">
    <source>
        <dbReference type="Proteomes" id="UP001600039"/>
    </source>
</evidence>
<evidence type="ECO:0000259" key="1">
    <source>
        <dbReference type="Pfam" id="PF04480"/>
    </source>
</evidence>
<comment type="caution">
    <text evidence="2">The sequence shown here is derived from an EMBL/GenBank/DDBJ whole genome shotgun (WGS) entry which is preliminary data.</text>
</comment>
<organism evidence="2 3">
    <name type="scientific">Flavobacterium fructosi</name>
    <dbReference type="NCBI Taxonomy" id="3230416"/>
    <lineage>
        <taxon>Bacteria</taxon>
        <taxon>Pseudomonadati</taxon>
        <taxon>Bacteroidota</taxon>
        <taxon>Flavobacteriia</taxon>
        <taxon>Flavobacteriales</taxon>
        <taxon>Flavobacteriaceae</taxon>
        <taxon>Flavobacterium</taxon>
    </lineage>
</organism>
<reference evidence="2 3" key="1">
    <citation type="submission" date="2024-06" db="EMBL/GenBank/DDBJ databases">
        <title>Flavobacterium spp. isolated from glacier.</title>
        <authorList>
            <person name="Han D."/>
        </authorList>
    </citation>
    <scope>NUCLEOTIDE SEQUENCE [LARGE SCALE GENOMIC DNA]</scope>
    <source>
        <strain evidence="2 3">LB3P45</strain>
    </source>
</reference>
<dbReference type="Proteomes" id="UP001600039">
    <property type="component" value="Unassembled WGS sequence"/>
</dbReference>
<keyword evidence="2" id="KW-0540">Nuclease</keyword>
<dbReference type="GO" id="GO:0004519">
    <property type="term" value="F:endonuclease activity"/>
    <property type="evidence" value="ECO:0007669"/>
    <property type="project" value="UniProtKB-KW"/>
</dbReference>
<accession>A0ABW6HJ26</accession>
<name>A0ABW6HJ26_9FLAO</name>
<keyword evidence="2" id="KW-0378">Hydrolase</keyword>
<keyword evidence="3" id="KW-1185">Reference proteome</keyword>
<dbReference type="Pfam" id="PF04480">
    <property type="entry name" value="DUF559"/>
    <property type="match status" value="1"/>
</dbReference>
<dbReference type="RefSeq" id="WP_379856756.1">
    <property type="nucleotide sequence ID" value="NZ_JBHZQA010000001.1"/>
</dbReference>
<evidence type="ECO:0000313" key="2">
    <source>
        <dbReference type="EMBL" id="MFE3846698.1"/>
    </source>
</evidence>
<dbReference type="EMBL" id="JBHZQA010000001">
    <property type="protein sequence ID" value="MFE3846698.1"/>
    <property type="molecule type" value="Genomic_DNA"/>
</dbReference>
<feature type="domain" description="DUF559" evidence="1">
    <location>
        <begin position="7"/>
        <end position="56"/>
    </location>
</feature>
<proteinExistence type="predicted"/>
<protein>
    <submittedName>
        <fullName evidence="2">Endonuclease domain-containing protein</fullName>
    </submittedName>
</protein>
<keyword evidence="2" id="KW-0255">Endonuclease</keyword>
<dbReference type="InterPro" id="IPR007569">
    <property type="entry name" value="DUF559"/>
</dbReference>
<gene>
    <name evidence="2" type="ORF">ACFX5D_01790</name>
</gene>
<sequence length="63" mass="7544">MPYTPNLKALARDLRNHATKVEIILWTKLKGKRIGYDFHIQKPVDNYILDFFCHELMLYHSLL</sequence>